<organism evidence="2 3">
    <name type="scientific">Pseudomonas phage MR5</name>
    <dbReference type="NCBI Taxonomy" id="2711172"/>
    <lineage>
        <taxon>Viruses</taxon>
        <taxon>Duplodnaviria</taxon>
        <taxon>Heunggongvirae</taxon>
        <taxon>Uroviricota</taxon>
        <taxon>Caudoviricetes</taxon>
        <taxon>Autographivirales</taxon>
        <taxon>Autoscriptoviridae</taxon>
        <taxon>Krylovirinae</taxon>
        <taxon>Mojovirus</taxon>
        <taxon>Mojovirus MR5</taxon>
    </lineage>
</organism>
<evidence type="ECO:0000313" key="2">
    <source>
        <dbReference type="EMBL" id="QJD54781.1"/>
    </source>
</evidence>
<dbReference type="Proteomes" id="UP000501738">
    <property type="component" value="Segment"/>
</dbReference>
<proteinExistence type="predicted"/>
<keyword evidence="1" id="KW-1133">Transmembrane helix</keyword>
<name>A0A6M3TCN9_9CAUD</name>
<gene>
    <name evidence="2" type="ORF">PssvBMR5_gp13</name>
</gene>
<protein>
    <submittedName>
        <fullName evidence="2">Uncharacterized protein</fullName>
    </submittedName>
</protein>
<keyword evidence="1" id="KW-0472">Membrane</keyword>
<evidence type="ECO:0000313" key="3">
    <source>
        <dbReference type="Proteomes" id="UP000501738"/>
    </source>
</evidence>
<evidence type="ECO:0000256" key="1">
    <source>
        <dbReference type="SAM" id="Phobius"/>
    </source>
</evidence>
<dbReference type="EMBL" id="MT104468">
    <property type="protein sequence ID" value="QJD54781.1"/>
    <property type="molecule type" value="Genomic_DNA"/>
</dbReference>
<keyword evidence="3" id="KW-1185">Reference proteome</keyword>
<feature type="transmembrane region" description="Helical" evidence="1">
    <location>
        <begin position="6"/>
        <end position="26"/>
    </location>
</feature>
<keyword evidence="1" id="KW-0812">Transmembrane</keyword>
<reference evidence="2 3" key="1">
    <citation type="journal article" date="2020" name="Microb. Biotechnol.">
        <title>Phage biocontrol to combat Pseudomonas syringae pathogens causing disease in cherry.</title>
        <authorList>
            <person name="Rabiey M."/>
            <person name="Roy S.R."/>
            <person name="Holtappels D."/>
            <person name="Franceschetti L."/>
            <person name="Quilty B.J."/>
            <person name="Creeth R."/>
            <person name="Sundin G.W."/>
            <person name="Wagemans J."/>
            <person name="Lavigne R."/>
            <person name="Jackson R.W."/>
        </authorList>
    </citation>
    <scope>NUCLEOTIDE SEQUENCE [LARGE SCALE GENOMIC DNA]</scope>
</reference>
<accession>A0A6M3TCN9</accession>
<sequence length="32" mass="3631">MFTVFGTIGGDIFLVCLAVQVLRIMLDSRKRM</sequence>